<dbReference type="RefSeq" id="WP_169199375.1">
    <property type="nucleotide sequence ID" value="NZ_WTVH02000010.1"/>
</dbReference>
<evidence type="ECO:0000256" key="1">
    <source>
        <dbReference type="ARBA" id="ARBA00000086"/>
    </source>
</evidence>
<dbReference type="Gene3D" id="3.30.310.20">
    <property type="entry name" value="DNA-3-methyladenine glycosylase AlkA, N-terminal domain"/>
    <property type="match status" value="1"/>
</dbReference>
<evidence type="ECO:0000256" key="4">
    <source>
        <dbReference type="ARBA" id="ARBA00023204"/>
    </source>
</evidence>
<dbReference type="InterPro" id="IPR003265">
    <property type="entry name" value="HhH-GPD_domain"/>
</dbReference>
<dbReference type="Gene3D" id="1.10.340.30">
    <property type="entry name" value="Hypothetical protein, domain 2"/>
    <property type="match status" value="1"/>
</dbReference>
<feature type="domain" description="HhH-GPD" evidence="5">
    <location>
        <begin position="134"/>
        <end position="299"/>
    </location>
</feature>
<name>A0ABX1N4G7_9RHOO</name>
<dbReference type="SMART" id="SM00478">
    <property type="entry name" value="ENDO3c"/>
    <property type="match status" value="1"/>
</dbReference>
<dbReference type="Pfam" id="PF00730">
    <property type="entry name" value="HhH-GPD"/>
    <property type="match status" value="1"/>
</dbReference>
<evidence type="ECO:0000313" key="7">
    <source>
        <dbReference type="EMBL" id="NMF94133.1"/>
    </source>
</evidence>
<sequence length="300" mass="32760">MTAVLTCEVGLPADFRTDDVLAFHRRDPLAVAERVEGQTLQKGVAWEGRPACLTIRFDDAQASAELTLDGAPSAAAPAALAQLLPRMLGLTQHVEVFERAYRDHPQLGPLIARHPGLRVPLSASPFEALSWAITGQQISVRAAISLRRRLIEVAGLRHSAGLACYPDAQRLAVLNETDLRSAGFSQAKAQTLIRLGRLVVEDELPLDTWIATLPVDEIRERLMGVRGIGPWTIDYALLRGFGWLDGSLHGDVAVRRSLQAVLDCPDSVTEGQTKRWLAEFSPWRALIAAHLWAVGLGKLP</sequence>
<gene>
    <name evidence="7" type="ORF">GO608_12430</name>
</gene>
<comment type="catalytic activity">
    <reaction evidence="1">
        <text>Hydrolysis of alkylated DNA, releasing 3-methyladenine, 3-methylguanine, 7-methylguanine and 7-methyladenine.</text>
        <dbReference type="EC" id="3.2.2.21"/>
    </reaction>
</comment>
<dbReference type="CDD" id="cd00056">
    <property type="entry name" value="ENDO3c"/>
    <property type="match status" value="1"/>
</dbReference>
<evidence type="ECO:0000256" key="3">
    <source>
        <dbReference type="ARBA" id="ARBA00022763"/>
    </source>
</evidence>
<accession>A0ABX1N4G7</accession>
<keyword evidence="8" id="KW-1185">Reference proteome</keyword>
<dbReference type="InterPro" id="IPR051912">
    <property type="entry name" value="Alkylbase_DNA_Glycosylase/TA"/>
</dbReference>
<organism evidence="7 8">
    <name type="scientific">Aromatoleum buckelii</name>
    <dbReference type="NCBI Taxonomy" id="200254"/>
    <lineage>
        <taxon>Bacteria</taxon>
        <taxon>Pseudomonadati</taxon>
        <taxon>Pseudomonadota</taxon>
        <taxon>Betaproteobacteria</taxon>
        <taxon>Rhodocyclales</taxon>
        <taxon>Rhodocyclaceae</taxon>
        <taxon>Aromatoleum</taxon>
    </lineage>
</organism>
<keyword evidence="4" id="KW-0234">DNA repair</keyword>
<evidence type="ECO:0000313" key="8">
    <source>
        <dbReference type="Proteomes" id="UP000601990"/>
    </source>
</evidence>
<dbReference type="PANTHER" id="PTHR43003:SF13">
    <property type="entry name" value="DNA-3-METHYLADENINE GLYCOSYLASE 2"/>
    <property type="match status" value="1"/>
</dbReference>
<dbReference type="SMART" id="SM01009">
    <property type="entry name" value="AlkA_N"/>
    <property type="match status" value="1"/>
</dbReference>
<dbReference type="InterPro" id="IPR037046">
    <property type="entry name" value="AlkA_N_sf"/>
</dbReference>
<dbReference type="EMBL" id="WTVH01000024">
    <property type="protein sequence ID" value="NMF94133.1"/>
    <property type="molecule type" value="Genomic_DNA"/>
</dbReference>
<dbReference type="InterPro" id="IPR011257">
    <property type="entry name" value="DNA_glycosylase"/>
</dbReference>
<dbReference type="Proteomes" id="UP000601990">
    <property type="component" value="Unassembled WGS sequence"/>
</dbReference>
<dbReference type="EC" id="3.2.2.21" evidence="2"/>
<dbReference type="Pfam" id="PF06029">
    <property type="entry name" value="AlkA_N"/>
    <property type="match status" value="1"/>
</dbReference>
<dbReference type="SUPFAM" id="SSF48150">
    <property type="entry name" value="DNA-glycosylase"/>
    <property type="match status" value="1"/>
</dbReference>
<proteinExistence type="predicted"/>
<evidence type="ECO:0000259" key="6">
    <source>
        <dbReference type="SMART" id="SM01009"/>
    </source>
</evidence>
<feature type="domain" description="DNA-3-methyladenine glycosylase AlkA N-terminal" evidence="6">
    <location>
        <begin position="6"/>
        <end position="124"/>
    </location>
</feature>
<dbReference type="InterPro" id="IPR010316">
    <property type="entry name" value="AlkA_N"/>
</dbReference>
<protein>
    <recommendedName>
        <fullName evidence="2">DNA-3-methyladenine glycosylase II</fullName>
        <ecNumber evidence="2">3.2.2.21</ecNumber>
    </recommendedName>
</protein>
<reference evidence="7" key="1">
    <citation type="submission" date="2019-12" db="EMBL/GenBank/DDBJ databases">
        <title>Comparative genomics gives insights into the taxonomy of the Azoarcus-Aromatoleum group and reveals separate origins of nif in the plant-associated Azoarcus and non-plant-associated Aromatoleum sub-groups.</title>
        <authorList>
            <person name="Lafos M."/>
            <person name="Maluk M."/>
            <person name="Batista M."/>
            <person name="Junghare M."/>
            <person name="Carmona M."/>
            <person name="Faoro H."/>
            <person name="Cruz L.M."/>
            <person name="Battistoni F."/>
            <person name="De Souza E."/>
            <person name="Pedrosa F."/>
            <person name="Chen W.-M."/>
            <person name="Poole P.S."/>
            <person name="Dixon R.A."/>
            <person name="James E.K."/>
        </authorList>
    </citation>
    <scope>NUCLEOTIDE SEQUENCE</scope>
    <source>
        <strain evidence="7">U120</strain>
    </source>
</reference>
<evidence type="ECO:0000259" key="5">
    <source>
        <dbReference type="SMART" id="SM00478"/>
    </source>
</evidence>
<comment type="caution">
    <text evidence="7">The sequence shown here is derived from an EMBL/GenBank/DDBJ whole genome shotgun (WGS) entry which is preliminary data.</text>
</comment>
<keyword evidence="3" id="KW-0227">DNA damage</keyword>
<dbReference type="PANTHER" id="PTHR43003">
    <property type="entry name" value="DNA-3-METHYLADENINE GLYCOSYLASE"/>
    <property type="match status" value="1"/>
</dbReference>
<evidence type="ECO:0000256" key="2">
    <source>
        <dbReference type="ARBA" id="ARBA00012000"/>
    </source>
</evidence>